<dbReference type="Proteomes" id="UP001341840">
    <property type="component" value="Unassembled WGS sequence"/>
</dbReference>
<name>A0ABU6ZJQ1_9FABA</name>
<proteinExistence type="predicted"/>
<dbReference type="EMBL" id="JASCZI010272430">
    <property type="protein sequence ID" value="MED6222193.1"/>
    <property type="molecule type" value="Genomic_DNA"/>
</dbReference>
<accession>A0ABU6ZJQ1</accession>
<reference evidence="1 2" key="1">
    <citation type="journal article" date="2023" name="Plants (Basel)">
        <title>Bridging the Gap: Combining Genomics and Transcriptomics Approaches to Understand Stylosanthes scabra, an Orphan Legume from the Brazilian Caatinga.</title>
        <authorList>
            <person name="Ferreira-Neto J.R.C."/>
            <person name="da Silva M.D."/>
            <person name="Binneck E."/>
            <person name="de Melo N.F."/>
            <person name="da Silva R.H."/>
            <person name="de Melo A.L.T.M."/>
            <person name="Pandolfi V."/>
            <person name="Bustamante F.O."/>
            <person name="Brasileiro-Vidal A.C."/>
            <person name="Benko-Iseppon A.M."/>
        </authorList>
    </citation>
    <scope>NUCLEOTIDE SEQUENCE [LARGE SCALE GENOMIC DNA]</scope>
    <source>
        <tissue evidence="1">Leaves</tissue>
    </source>
</reference>
<evidence type="ECO:0000313" key="2">
    <source>
        <dbReference type="Proteomes" id="UP001341840"/>
    </source>
</evidence>
<organism evidence="1 2">
    <name type="scientific">Stylosanthes scabra</name>
    <dbReference type="NCBI Taxonomy" id="79078"/>
    <lineage>
        <taxon>Eukaryota</taxon>
        <taxon>Viridiplantae</taxon>
        <taxon>Streptophyta</taxon>
        <taxon>Embryophyta</taxon>
        <taxon>Tracheophyta</taxon>
        <taxon>Spermatophyta</taxon>
        <taxon>Magnoliopsida</taxon>
        <taxon>eudicotyledons</taxon>
        <taxon>Gunneridae</taxon>
        <taxon>Pentapetalae</taxon>
        <taxon>rosids</taxon>
        <taxon>fabids</taxon>
        <taxon>Fabales</taxon>
        <taxon>Fabaceae</taxon>
        <taxon>Papilionoideae</taxon>
        <taxon>50 kb inversion clade</taxon>
        <taxon>dalbergioids sensu lato</taxon>
        <taxon>Dalbergieae</taxon>
        <taxon>Pterocarpus clade</taxon>
        <taxon>Stylosanthes</taxon>
    </lineage>
</organism>
<sequence length="162" mass="18938">MKEDERIEEALGRFSRIFNSLNMLGKKYPEREIITKVLRSLTSKWLSKANAIVEGVHYQSGTLTFDQLRVIAQGLQSKGNLGFPSTIYKLCKDAGVPLREFRRTSKILEKKYIIAKRMESTRIPRNLPQQQQPFPDFQLRYESQYHEDLQGIEEHLSSMQFL</sequence>
<comment type="caution">
    <text evidence="1">The sequence shown here is derived from an EMBL/GenBank/DDBJ whole genome shotgun (WGS) entry which is preliminary data.</text>
</comment>
<keyword evidence="2" id="KW-1185">Reference proteome</keyword>
<protein>
    <submittedName>
        <fullName evidence="1">Uncharacterized protein</fullName>
    </submittedName>
</protein>
<gene>
    <name evidence="1" type="ORF">PIB30_062005</name>
</gene>
<evidence type="ECO:0000313" key="1">
    <source>
        <dbReference type="EMBL" id="MED6222193.1"/>
    </source>
</evidence>